<proteinExistence type="predicted"/>
<dbReference type="EMBL" id="SAUZ01000044">
    <property type="protein sequence ID" value="RWR16422.1"/>
    <property type="molecule type" value="Genomic_DNA"/>
</dbReference>
<reference evidence="2 3" key="1">
    <citation type="submission" date="2019-01" db="EMBL/GenBank/DDBJ databases">
        <title>Sinorhodobacter populi sp. nov. isolated from the symptomatic bark tissue of Populus euramericana canker.</title>
        <authorList>
            <person name="Xu G."/>
        </authorList>
    </citation>
    <scope>NUCLEOTIDE SEQUENCE [LARGE SCALE GENOMIC DNA]</scope>
    <source>
        <strain evidence="2 3">SK2B-1</strain>
    </source>
</reference>
<evidence type="ECO:0000313" key="2">
    <source>
        <dbReference type="EMBL" id="RWR16422.1"/>
    </source>
</evidence>
<accession>A0A443J745</accession>
<organism evidence="2 3">
    <name type="scientific">Paenirhodobacter populi</name>
    <dbReference type="NCBI Taxonomy" id="2306993"/>
    <lineage>
        <taxon>Bacteria</taxon>
        <taxon>Pseudomonadati</taxon>
        <taxon>Pseudomonadota</taxon>
        <taxon>Alphaproteobacteria</taxon>
        <taxon>Rhodobacterales</taxon>
        <taxon>Rhodobacter group</taxon>
        <taxon>Paenirhodobacter</taxon>
    </lineage>
</organism>
<dbReference type="Proteomes" id="UP000284476">
    <property type="component" value="Unassembled WGS sequence"/>
</dbReference>
<feature type="region of interest" description="Disordered" evidence="1">
    <location>
        <begin position="21"/>
        <end position="40"/>
    </location>
</feature>
<protein>
    <submittedName>
        <fullName evidence="2">Uncharacterized protein</fullName>
    </submittedName>
</protein>
<comment type="caution">
    <text evidence="2">The sequence shown here is derived from an EMBL/GenBank/DDBJ whole genome shotgun (WGS) entry which is preliminary data.</text>
</comment>
<dbReference type="RefSeq" id="WP_128210512.1">
    <property type="nucleotide sequence ID" value="NZ_JBHRSO010000038.1"/>
</dbReference>
<reference evidence="2 3" key="2">
    <citation type="submission" date="2019-01" db="EMBL/GenBank/DDBJ databases">
        <authorList>
            <person name="Li Y."/>
        </authorList>
    </citation>
    <scope>NUCLEOTIDE SEQUENCE [LARGE SCALE GENOMIC DNA]</scope>
    <source>
        <strain evidence="2 3">SK2B-1</strain>
    </source>
</reference>
<dbReference type="AlphaFoldDB" id="A0A443J745"/>
<evidence type="ECO:0000313" key="3">
    <source>
        <dbReference type="Proteomes" id="UP000284476"/>
    </source>
</evidence>
<gene>
    <name evidence="2" type="ORF">D2T30_21765</name>
</gene>
<sequence length="259" mass="29114">MGQITPEDERLIHQAISEGRVVRAERKPKPKGMPKVYPDRISTPKAITVPVRPTPPKSMSIQRALEWAFADEKAQLEFGDETGAHEYDREGVDPLWRAMQIRKLGCTVDGGGSNPPAADAQIIAAEVARLPEGVGGRQMSLQIVECARARSEPEWGRSARFACVPQGYDFDENTGERIAYVVKVGEWSYWDRNRHRKTVDLEACPVTYTGTAVHIASQRRNYHLWWGALLHLQSALSCRYLDFELTKSMPVMSPWRIGG</sequence>
<name>A0A443J745_9RHOB</name>
<evidence type="ECO:0000256" key="1">
    <source>
        <dbReference type="SAM" id="MobiDB-lite"/>
    </source>
</evidence>